<dbReference type="Gene3D" id="3.30.1490.100">
    <property type="entry name" value="DNA polymerase, Y-family, little finger domain"/>
    <property type="match status" value="1"/>
</dbReference>
<dbReference type="PANTHER" id="PTHR35369:SF2">
    <property type="entry name" value="BLR3025 PROTEIN"/>
    <property type="match status" value="1"/>
</dbReference>
<proteinExistence type="inferred from homology"/>
<sequence length="337" mass="36503">MSRPSRTTDRDRVIWHMRCRPDTTPDAHRQVLDLLGEYTPLVQPLPPLAALAQLTGTRRLFGVDPGELAQRARIQALTRLGVDLHIGVSDAWSTSATASARVGRSGVLYLPDHRAVTAFLAPLPVDAVHGIGPAQAAALQRYGLHTVGALAAMDETVVCRILGGKTGRVLRDRARGIDPRTVTAARMPESTSAAHAFDTDTLDPVLVRAALLDLVVTLAERLRGREQTARRVTLAVRLAGGATTERTLTLPAPSAHTDDLRTATFRLLDAMAFQRARLRRLTLIAEDLRPADEGPGTQLSLDPARENRLRLEPVLDRINAKYGHRLAGPAGAYLKAS</sequence>
<accession>A0ABV5QYL8</accession>
<evidence type="ECO:0000256" key="1">
    <source>
        <dbReference type="ARBA" id="ARBA00010945"/>
    </source>
</evidence>
<dbReference type="InterPro" id="IPR043502">
    <property type="entry name" value="DNA/RNA_pol_sf"/>
</dbReference>
<keyword evidence="2" id="KW-0227">DNA damage</keyword>
<protein>
    <recommendedName>
        <fullName evidence="4">UmuC domain-containing protein</fullName>
    </recommendedName>
</protein>
<dbReference type="Proteomes" id="UP001589716">
    <property type="component" value="Unassembled WGS sequence"/>
</dbReference>
<dbReference type="InterPro" id="IPR017961">
    <property type="entry name" value="DNA_pol_Y-fam_little_finger"/>
</dbReference>
<evidence type="ECO:0000313" key="5">
    <source>
        <dbReference type="EMBL" id="MFB9558611.1"/>
    </source>
</evidence>
<organism evidence="5 6">
    <name type="scientific">Streptomyces roseoviridis</name>
    <dbReference type="NCBI Taxonomy" id="67361"/>
    <lineage>
        <taxon>Bacteria</taxon>
        <taxon>Bacillati</taxon>
        <taxon>Actinomycetota</taxon>
        <taxon>Actinomycetes</taxon>
        <taxon>Kitasatosporales</taxon>
        <taxon>Streptomycetaceae</taxon>
        <taxon>Streptomyces</taxon>
    </lineage>
</organism>
<dbReference type="InterPro" id="IPR036775">
    <property type="entry name" value="DNA_pol_Y-fam_lit_finger_sf"/>
</dbReference>
<comment type="similarity">
    <text evidence="1">Belongs to the DNA polymerase type-Y family.</text>
</comment>
<dbReference type="Pfam" id="PF11799">
    <property type="entry name" value="IMS_C"/>
    <property type="match status" value="1"/>
</dbReference>
<name>A0ABV5QYL8_9ACTN</name>
<dbReference type="SUPFAM" id="SSF56672">
    <property type="entry name" value="DNA/RNA polymerases"/>
    <property type="match status" value="1"/>
</dbReference>
<dbReference type="RefSeq" id="WP_382746209.1">
    <property type="nucleotide sequence ID" value="NZ_JBHMCT010000045.1"/>
</dbReference>
<dbReference type="InterPro" id="IPR001126">
    <property type="entry name" value="UmuC"/>
</dbReference>
<feature type="domain" description="UmuC" evidence="4">
    <location>
        <begin position="29"/>
        <end position="132"/>
    </location>
</feature>
<comment type="caution">
    <text evidence="5">The sequence shown here is derived from an EMBL/GenBank/DDBJ whole genome shotgun (WGS) entry which is preliminary data.</text>
</comment>
<comment type="function">
    <text evidence="3">Poorly processive, error-prone DNA polymerase involved in untargeted mutagenesis. Copies undamaged DNA at stalled replication forks, which arise in vivo from mismatched or misaligned primer ends. These misaligned primers can be extended by PolIV. Exhibits no 3'-5' exonuclease (proofreading) activity. May be involved in translesional synthesis, in conjunction with the beta clamp from PolIII.</text>
</comment>
<dbReference type="InterPro" id="IPR050356">
    <property type="entry name" value="SulA_CellDiv_inhibitor"/>
</dbReference>
<evidence type="ECO:0000256" key="2">
    <source>
        <dbReference type="ARBA" id="ARBA00022763"/>
    </source>
</evidence>
<dbReference type="SUPFAM" id="SSF100879">
    <property type="entry name" value="Lesion bypass DNA polymerase (Y-family), little finger domain"/>
    <property type="match status" value="1"/>
</dbReference>
<dbReference type="Gene3D" id="3.30.70.270">
    <property type="match status" value="1"/>
</dbReference>
<dbReference type="InterPro" id="IPR043128">
    <property type="entry name" value="Rev_trsase/Diguanyl_cyclase"/>
</dbReference>
<dbReference type="EMBL" id="JBHMCT010000045">
    <property type="protein sequence ID" value="MFB9558611.1"/>
    <property type="molecule type" value="Genomic_DNA"/>
</dbReference>
<evidence type="ECO:0000256" key="3">
    <source>
        <dbReference type="ARBA" id="ARBA00025589"/>
    </source>
</evidence>
<evidence type="ECO:0000259" key="4">
    <source>
        <dbReference type="PROSITE" id="PS50173"/>
    </source>
</evidence>
<dbReference type="PROSITE" id="PS50173">
    <property type="entry name" value="UMUC"/>
    <property type="match status" value="1"/>
</dbReference>
<gene>
    <name evidence="5" type="ORF">ACFFTP_31080</name>
</gene>
<keyword evidence="6" id="KW-1185">Reference proteome</keyword>
<evidence type="ECO:0000313" key="6">
    <source>
        <dbReference type="Proteomes" id="UP001589716"/>
    </source>
</evidence>
<dbReference type="Gene3D" id="1.10.150.20">
    <property type="entry name" value="5' to 3' exonuclease, C-terminal subdomain"/>
    <property type="match status" value="1"/>
</dbReference>
<dbReference type="PANTHER" id="PTHR35369">
    <property type="entry name" value="BLR3025 PROTEIN-RELATED"/>
    <property type="match status" value="1"/>
</dbReference>
<reference evidence="5 6" key="1">
    <citation type="submission" date="2024-09" db="EMBL/GenBank/DDBJ databases">
        <authorList>
            <person name="Sun Q."/>
            <person name="Mori K."/>
        </authorList>
    </citation>
    <scope>NUCLEOTIDE SEQUENCE [LARGE SCALE GENOMIC DNA]</scope>
    <source>
        <strain evidence="5 6">JCM 4414</strain>
    </source>
</reference>